<dbReference type="AlphaFoldDB" id="A0A8J3W2I7"/>
<dbReference type="SMART" id="SM00894">
    <property type="entry name" value="Excalibur"/>
    <property type="match status" value="1"/>
</dbReference>
<feature type="domain" description="TNase-like" evidence="3">
    <location>
        <begin position="39"/>
        <end position="172"/>
    </location>
</feature>
<feature type="chain" id="PRO_5035284353" description="TNase-like domain-containing protein" evidence="2">
    <location>
        <begin position="30"/>
        <end position="303"/>
    </location>
</feature>
<dbReference type="SMART" id="SM00318">
    <property type="entry name" value="SNc"/>
    <property type="match status" value="1"/>
</dbReference>
<sequence>MRFPPRTASAVLASVAIAVPLATASPATAGTRPKSVPKDAVEVTVKKVIDGDHFEVTTSKGATVRVRLRDADAPDPGVCWFEEAFARLSELLPAGRPAYLQLEPKLEVQDGAYLLYAWSPKGVFVNGDLVRNGYAQIAADYIAGSYPVHRYTAWQDAEQMRAQADRLRIWSGICLAPDTYDRRYSMEIPPGTDQDQSGLAVSPVEPTGPSPEVYEFPELSPLPETGTGDLRTPPPTTGQSPAPEATPTPEATPNPQPDGTGDDPRFGTCEEAIQHNYGPYRRGIDPEYDWYIDRDGDGIVCER</sequence>
<keyword evidence="5" id="KW-1185">Reference proteome</keyword>
<dbReference type="PROSITE" id="PS50830">
    <property type="entry name" value="TNASE_3"/>
    <property type="match status" value="1"/>
</dbReference>
<evidence type="ECO:0000259" key="3">
    <source>
        <dbReference type="PROSITE" id="PS50830"/>
    </source>
</evidence>
<comment type="caution">
    <text evidence="4">The sequence shown here is derived from an EMBL/GenBank/DDBJ whole genome shotgun (WGS) entry which is preliminary data.</text>
</comment>
<dbReference type="Proteomes" id="UP000610966">
    <property type="component" value="Unassembled WGS sequence"/>
</dbReference>
<dbReference type="SUPFAM" id="SSF50199">
    <property type="entry name" value="Staphylococcal nuclease"/>
    <property type="match status" value="1"/>
</dbReference>
<organism evidence="4 5">
    <name type="scientific">Sphaerimonospora thailandensis</name>
    <dbReference type="NCBI Taxonomy" id="795644"/>
    <lineage>
        <taxon>Bacteria</taxon>
        <taxon>Bacillati</taxon>
        <taxon>Actinomycetota</taxon>
        <taxon>Actinomycetes</taxon>
        <taxon>Streptosporangiales</taxon>
        <taxon>Streptosporangiaceae</taxon>
        <taxon>Sphaerimonospora</taxon>
    </lineage>
</organism>
<dbReference type="EMBL" id="BOOG01000082">
    <property type="protein sequence ID" value="GIH73310.1"/>
    <property type="molecule type" value="Genomic_DNA"/>
</dbReference>
<evidence type="ECO:0000313" key="5">
    <source>
        <dbReference type="Proteomes" id="UP000610966"/>
    </source>
</evidence>
<dbReference type="RefSeq" id="WP_204018944.1">
    <property type="nucleotide sequence ID" value="NZ_BOOG01000082.1"/>
</dbReference>
<proteinExistence type="predicted"/>
<dbReference type="InterPro" id="IPR035437">
    <property type="entry name" value="SNase_OB-fold_sf"/>
</dbReference>
<dbReference type="Pfam" id="PF05901">
    <property type="entry name" value="Excalibur"/>
    <property type="match status" value="1"/>
</dbReference>
<dbReference type="Gene3D" id="2.40.50.90">
    <property type="match status" value="1"/>
</dbReference>
<evidence type="ECO:0000256" key="1">
    <source>
        <dbReference type="SAM" id="MobiDB-lite"/>
    </source>
</evidence>
<dbReference type="InterPro" id="IPR008613">
    <property type="entry name" value="Excalibur_Ca-bd_domain"/>
</dbReference>
<evidence type="ECO:0000256" key="2">
    <source>
        <dbReference type="SAM" id="SignalP"/>
    </source>
</evidence>
<accession>A0A8J3W2I7</accession>
<feature type="signal peptide" evidence="2">
    <location>
        <begin position="1"/>
        <end position="29"/>
    </location>
</feature>
<reference evidence="4" key="1">
    <citation type="submission" date="2021-01" db="EMBL/GenBank/DDBJ databases">
        <title>Whole genome shotgun sequence of Sphaerimonospora thailandensis NBRC 107569.</title>
        <authorList>
            <person name="Komaki H."/>
            <person name="Tamura T."/>
        </authorList>
    </citation>
    <scope>NUCLEOTIDE SEQUENCE</scope>
    <source>
        <strain evidence="4">NBRC 107569</strain>
    </source>
</reference>
<dbReference type="InterPro" id="IPR016071">
    <property type="entry name" value="Staphylococal_nuclease_OB-fold"/>
</dbReference>
<gene>
    <name evidence="4" type="ORF">Mth01_55630</name>
</gene>
<feature type="region of interest" description="Disordered" evidence="1">
    <location>
        <begin position="185"/>
        <end position="285"/>
    </location>
</feature>
<protein>
    <recommendedName>
        <fullName evidence="3">TNase-like domain-containing protein</fullName>
    </recommendedName>
</protein>
<name>A0A8J3W2I7_9ACTN</name>
<keyword evidence="2" id="KW-0732">Signal</keyword>
<evidence type="ECO:0000313" key="4">
    <source>
        <dbReference type="EMBL" id="GIH73310.1"/>
    </source>
</evidence>
<feature type="compositionally biased region" description="Pro residues" evidence="1">
    <location>
        <begin position="244"/>
        <end position="256"/>
    </location>
</feature>